<protein>
    <submittedName>
        <fullName evidence="1">Uncharacterized protein</fullName>
    </submittedName>
</protein>
<organism evidence="1 2">
    <name type="scientific">Bifiguratus adelaidae</name>
    <dbReference type="NCBI Taxonomy" id="1938954"/>
    <lineage>
        <taxon>Eukaryota</taxon>
        <taxon>Fungi</taxon>
        <taxon>Fungi incertae sedis</taxon>
        <taxon>Mucoromycota</taxon>
        <taxon>Mucoromycotina</taxon>
        <taxon>Endogonomycetes</taxon>
        <taxon>Endogonales</taxon>
        <taxon>Endogonales incertae sedis</taxon>
        <taxon>Bifiguratus</taxon>
    </lineage>
</organism>
<dbReference type="AlphaFoldDB" id="A0A261XZV2"/>
<dbReference type="Proteomes" id="UP000242875">
    <property type="component" value="Unassembled WGS sequence"/>
</dbReference>
<proteinExistence type="predicted"/>
<accession>A0A261XZV2</accession>
<name>A0A261XZV2_9FUNG</name>
<comment type="caution">
    <text evidence="1">The sequence shown here is derived from an EMBL/GenBank/DDBJ whole genome shotgun (WGS) entry which is preliminary data.</text>
</comment>
<dbReference type="EMBL" id="MVBO01000064">
    <property type="protein sequence ID" value="OZJ03899.1"/>
    <property type="molecule type" value="Genomic_DNA"/>
</dbReference>
<gene>
    <name evidence="1" type="ORF">BZG36_03938</name>
</gene>
<keyword evidence="2" id="KW-1185">Reference proteome</keyword>
<reference evidence="1 2" key="1">
    <citation type="journal article" date="2017" name="Mycologia">
        <title>Bifiguratus adelaidae, gen. et sp. nov., a new member of Mucoromycotina in endophytic and soil-dwelling habitats.</title>
        <authorList>
            <person name="Torres-Cruz T.J."/>
            <person name="Billingsley Tobias T.L."/>
            <person name="Almatruk M."/>
            <person name="Hesse C."/>
            <person name="Kuske C.R."/>
            <person name="Desiro A."/>
            <person name="Benucci G.M."/>
            <person name="Bonito G."/>
            <person name="Stajich J.E."/>
            <person name="Dunlap C."/>
            <person name="Arnold A.E."/>
            <person name="Porras-Alfaro A."/>
        </authorList>
    </citation>
    <scope>NUCLEOTIDE SEQUENCE [LARGE SCALE GENOMIC DNA]</scope>
    <source>
        <strain evidence="1 2">AZ0501</strain>
    </source>
</reference>
<sequence>MASPYLPKLKLGAWSGEPVMPDRPQLAWLTIPHPSNHQLVASSADTESYLLLPDNDLLTVSFDPHPPHLGCSLDDVGRVRAWLERQADANTSVVDVKVIGWKGLRCVKSVVKHRASPPVYIATLIIPFAAFSFTVQIQATDEIWRGDDFRAKMIRSRLVHTPIPAKDRSLSMVHPEHPLETLGAIIPKHSSALVGTTLSDPSIRWADDERYDALFVEHPLSRVRQHMTRVLETSKPSLGMKKARQ</sequence>
<evidence type="ECO:0000313" key="1">
    <source>
        <dbReference type="EMBL" id="OZJ03899.1"/>
    </source>
</evidence>
<evidence type="ECO:0000313" key="2">
    <source>
        <dbReference type="Proteomes" id="UP000242875"/>
    </source>
</evidence>